<dbReference type="Proteomes" id="UP000309997">
    <property type="component" value="Unassembled WGS sequence"/>
</dbReference>
<evidence type="ECO:0000313" key="2">
    <source>
        <dbReference type="Proteomes" id="UP000309997"/>
    </source>
</evidence>
<keyword evidence="2" id="KW-1185">Reference proteome</keyword>
<dbReference type="EMBL" id="RCHU02000010">
    <property type="protein sequence ID" value="KAL3578183.1"/>
    <property type="molecule type" value="Genomic_DNA"/>
</dbReference>
<sequence>MLNRFASCICREIGPSKPDFSAHFSTDVEEEGIDTTMHLVANHQIQRGKEKQKKEAGGSGEDMPSCLQLLGQRSDVQISTLNGAQMRLCPYFRVTAHFSATSIHRDSNKNVMAQDMDCGKARCFLPSHAHNA</sequence>
<comment type="caution">
    <text evidence="1">The sequence shown here is derived from an EMBL/GenBank/DDBJ whole genome shotgun (WGS) entry which is preliminary data.</text>
</comment>
<reference evidence="1 2" key="1">
    <citation type="journal article" date="2024" name="Plant Biotechnol. J.">
        <title>Genome and CRISPR/Cas9 system of a widespread forest tree (Populus alba) in the world.</title>
        <authorList>
            <person name="Liu Y.J."/>
            <person name="Jiang P.F."/>
            <person name="Han X.M."/>
            <person name="Li X.Y."/>
            <person name="Wang H.M."/>
            <person name="Wang Y.J."/>
            <person name="Wang X.X."/>
            <person name="Zeng Q.Y."/>
        </authorList>
    </citation>
    <scope>NUCLEOTIDE SEQUENCE [LARGE SCALE GENOMIC DNA]</scope>
    <source>
        <strain evidence="2">cv. PAL-ZL1</strain>
    </source>
</reference>
<protein>
    <submittedName>
        <fullName evidence="1">Uncharacterized protein</fullName>
    </submittedName>
</protein>
<evidence type="ECO:0000313" key="1">
    <source>
        <dbReference type="EMBL" id="KAL3578183.1"/>
    </source>
</evidence>
<name>A0ACC4BHY2_POPAL</name>
<proteinExistence type="predicted"/>
<accession>A0ACC4BHY2</accession>
<organism evidence="1 2">
    <name type="scientific">Populus alba</name>
    <name type="common">White poplar</name>
    <dbReference type="NCBI Taxonomy" id="43335"/>
    <lineage>
        <taxon>Eukaryota</taxon>
        <taxon>Viridiplantae</taxon>
        <taxon>Streptophyta</taxon>
        <taxon>Embryophyta</taxon>
        <taxon>Tracheophyta</taxon>
        <taxon>Spermatophyta</taxon>
        <taxon>Magnoliopsida</taxon>
        <taxon>eudicotyledons</taxon>
        <taxon>Gunneridae</taxon>
        <taxon>Pentapetalae</taxon>
        <taxon>rosids</taxon>
        <taxon>fabids</taxon>
        <taxon>Malpighiales</taxon>
        <taxon>Salicaceae</taxon>
        <taxon>Saliceae</taxon>
        <taxon>Populus</taxon>
    </lineage>
</organism>
<gene>
    <name evidence="1" type="ORF">D5086_019687</name>
</gene>